<reference evidence="3" key="1">
    <citation type="submission" date="2021-01" db="EMBL/GenBank/DDBJ databases">
        <authorList>
            <person name="Corre E."/>
            <person name="Pelletier E."/>
            <person name="Niang G."/>
            <person name="Scheremetjew M."/>
            <person name="Finn R."/>
            <person name="Kale V."/>
            <person name="Holt S."/>
            <person name="Cochrane G."/>
            <person name="Meng A."/>
            <person name="Brown T."/>
            <person name="Cohen L."/>
        </authorList>
    </citation>
    <scope>NUCLEOTIDE SEQUENCE</scope>
    <source>
        <strain evidence="3">Pbaha01</strain>
    </source>
</reference>
<proteinExistence type="predicted"/>
<feature type="chain" id="PRO_5031477951" description="Enoyl reductase (ER) domain-containing protein" evidence="1">
    <location>
        <begin position="25"/>
        <end position="399"/>
    </location>
</feature>
<accession>A0A7S0AL16</accession>
<dbReference type="InterPro" id="IPR011032">
    <property type="entry name" value="GroES-like_sf"/>
</dbReference>
<dbReference type="CDD" id="cd05289">
    <property type="entry name" value="MDR_like_2"/>
    <property type="match status" value="1"/>
</dbReference>
<dbReference type="Pfam" id="PF13602">
    <property type="entry name" value="ADH_zinc_N_2"/>
    <property type="match status" value="1"/>
</dbReference>
<dbReference type="GO" id="GO:0016491">
    <property type="term" value="F:oxidoreductase activity"/>
    <property type="evidence" value="ECO:0007669"/>
    <property type="project" value="InterPro"/>
</dbReference>
<dbReference type="Pfam" id="PF08240">
    <property type="entry name" value="ADH_N"/>
    <property type="match status" value="1"/>
</dbReference>
<keyword evidence="1" id="KW-0732">Signal</keyword>
<organism evidence="3">
    <name type="scientific">Pyrodinium bahamense</name>
    <dbReference type="NCBI Taxonomy" id="73915"/>
    <lineage>
        <taxon>Eukaryota</taxon>
        <taxon>Sar</taxon>
        <taxon>Alveolata</taxon>
        <taxon>Dinophyceae</taxon>
        <taxon>Gonyaulacales</taxon>
        <taxon>Pyrocystaceae</taxon>
        <taxon>Pyrodinium</taxon>
    </lineage>
</organism>
<dbReference type="EMBL" id="HBEG01029576">
    <property type="protein sequence ID" value="CAD8366787.1"/>
    <property type="molecule type" value="Transcribed_RNA"/>
</dbReference>
<dbReference type="SMART" id="SM00829">
    <property type="entry name" value="PKS_ER"/>
    <property type="match status" value="1"/>
</dbReference>
<dbReference type="PANTHER" id="PTHR44013">
    <property type="entry name" value="ZINC-TYPE ALCOHOL DEHYDROGENASE-LIKE PROTEIN C16A3.02C"/>
    <property type="match status" value="1"/>
</dbReference>
<protein>
    <recommendedName>
        <fullName evidence="2">Enoyl reductase (ER) domain-containing protein</fullName>
    </recommendedName>
</protein>
<dbReference type="InterPro" id="IPR020843">
    <property type="entry name" value="ER"/>
</dbReference>
<dbReference type="InterPro" id="IPR036291">
    <property type="entry name" value="NAD(P)-bd_dom_sf"/>
</dbReference>
<evidence type="ECO:0000259" key="2">
    <source>
        <dbReference type="SMART" id="SM00829"/>
    </source>
</evidence>
<dbReference type="PANTHER" id="PTHR44013:SF1">
    <property type="entry name" value="ZINC-TYPE ALCOHOL DEHYDROGENASE-LIKE PROTEIN C16A3.02C"/>
    <property type="match status" value="1"/>
</dbReference>
<feature type="signal peptide" evidence="1">
    <location>
        <begin position="1"/>
        <end position="24"/>
    </location>
</feature>
<evidence type="ECO:0000256" key="1">
    <source>
        <dbReference type="SAM" id="SignalP"/>
    </source>
</evidence>
<dbReference type="Gene3D" id="3.90.180.10">
    <property type="entry name" value="Medium-chain alcohol dehydrogenases, catalytic domain"/>
    <property type="match status" value="1"/>
</dbReference>
<dbReference type="SUPFAM" id="SSF51735">
    <property type="entry name" value="NAD(P)-binding Rossmann-fold domains"/>
    <property type="match status" value="1"/>
</dbReference>
<dbReference type="InterPro" id="IPR013154">
    <property type="entry name" value="ADH-like_N"/>
</dbReference>
<dbReference type="SUPFAM" id="SSF50129">
    <property type="entry name" value="GroES-like"/>
    <property type="match status" value="1"/>
</dbReference>
<feature type="domain" description="Enoyl reductase (ER)" evidence="2">
    <location>
        <begin position="96"/>
        <end position="395"/>
    </location>
</feature>
<sequence>MAAPLPPALAGAAMFFFFLPGIVAQAFLLDLPGPLDAELSLLQFNAEVMSSKDVAPSPASTMQASMVTRANHHPCPFGITDEGVAATVQTMAEANCSLDEERIQVLTRPRPRAWFGQAVIRVAYSSVNPVNWKVLLNNHFSVAYPQPMGFDFAGTVESVGLGCDLSPGDEVWGVGQGTYAEYAAVDCPATGRKPAGLSMKEAGVLPLVALTGLEGLQWAGAPWASGPTVVVLGGSGGTGSAGVQLAKALGASKVITTASPSNFEFVRDLGADEVIDYHTANWWEVIPARSVDLVYDCVCLAGTGDNAYRVLKDGGSFVTIQNTPLANATTRASRPSVSQHSYILSKRDRGQLDILRSFAEARQLTAAIDSVFGLKSIPEAFGASMTSHTVGKIAIDSQA</sequence>
<dbReference type="AlphaFoldDB" id="A0A7S0AL16"/>
<evidence type="ECO:0000313" key="3">
    <source>
        <dbReference type="EMBL" id="CAD8366787.1"/>
    </source>
</evidence>
<dbReference type="InterPro" id="IPR052733">
    <property type="entry name" value="Chloroplast_QOR"/>
</dbReference>
<gene>
    <name evidence="3" type="ORF">PBAH0796_LOCUS18075</name>
</gene>
<dbReference type="Gene3D" id="3.40.50.720">
    <property type="entry name" value="NAD(P)-binding Rossmann-like Domain"/>
    <property type="match status" value="1"/>
</dbReference>
<name>A0A7S0AL16_9DINO</name>